<dbReference type="Proteomes" id="UP001139521">
    <property type="component" value="Unassembled WGS sequence"/>
</dbReference>
<dbReference type="PANTHER" id="PTHR42852">
    <property type="entry name" value="THIOL:DISULFIDE INTERCHANGE PROTEIN DSBE"/>
    <property type="match status" value="1"/>
</dbReference>
<dbReference type="InterPro" id="IPR012336">
    <property type="entry name" value="Thioredoxin-like_fold"/>
</dbReference>
<dbReference type="Gene3D" id="3.40.30.10">
    <property type="entry name" value="Glutaredoxin"/>
    <property type="match status" value="1"/>
</dbReference>
<dbReference type="RefSeq" id="WP_249603171.1">
    <property type="nucleotide sequence ID" value="NZ_JAKHSK010000041.1"/>
</dbReference>
<name>A0A9X2CQV8_9FLAO</name>
<proteinExistence type="predicted"/>
<evidence type="ECO:0000313" key="2">
    <source>
        <dbReference type="EMBL" id="MCL6220473.1"/>
    </source>
</evidence>
<sequence>MNINKLLFTVIIIVGFIACQHTEKTEERLEIINLQKSNIFDQIDPDFRDVLYPAMPINSKYQEYEKSRLEKFKNIPQLDSFRIVSKILDKDLYYLDLFKKRLISKAELLDHTKYVHIDSCLMLQNTEKYRFNAVFGFKDNKKIIIPDLNNNFDFEDDPKMSFSSDSIYSFRDPISLKSIVAQNFRYQGLLNNKLKWIERNIKVYPDDNSIYKYMIEEDVKNKIDAKYVVMLLFEDSWMANKKINEIPYNIIVYGGRINKYAPILFKPDSINHNVFSLDNFIYKLYDTVKVNSSYYVLDSMGTDLGHLYISKLLADKGNEFGRRIGDKIKNYDLKDLQGQKLDWYTSKKEYKLLDFWGTWCKPCKELTPALKDLYNENSDKLEIISIAADSNIEDVQNYVSSNNLNWQHAYIYLKDYSVPIRRELKVFSFPTLVLLDKNNKILIRGNSASFEEIERYIETN</sequence>
<dbReference type="AlphaFoldDB" id="A0A9X2CQV8"/>
<evidence type="ECO:0000259" key="1">
    <source>
        <dbReference type="PROSITE" id="PS51352"/>
    </source>
</evidence>
<dbReference type="Pfam" id="PF13905">
    <property type="entry name" value="Thioredoxin_8"/>
    <property type="match status" value="1"/>
</dbReference>
<organism evidence="2 3">
    <name type="scientific">Zunongwangia pacifica</name>
    <dbReference type="NCBI Taxonomy" id="2911062"/>
    <lineage>
        <taxon>Bacteria</taxon>
        <taxon>Pseudomonadati</taxon>
        <taxon>Bacteroidota</taxon>
        <taxon>Flavobacteriia</taxon>
        <taxon>Flavobacteriales</taxon>
        <taxon>Flavobacteriaceae</taxon>
        <taxon>Zunongwangia</taxon>
    </lineage>
</organism>
<dbReference type="PROSITE" id="PS51257">
    <property type="entry name" value="PROKAR_LIPOPROTEIN"/>
    <property type="match status" value="1"/>
</dbReference>
<gene>
    <name evidence="2" type="ORF">L1967_19455</name>
</gene>
<comment type="caution">
    <text evidence="2">The sequence shown here is derived from an EMBL/GenBank/DDBJ whole genome shotgun (WGS) entry which is preliminary data.</text>
</comment>
<dbReference type="InterPro" id="IPR050553">
    <property type="entry name" value="Thioredoxin_ResA/DsbE_sf"/>
</dbReference>
<dbReference type="PANTHER" id="PTHR42852:SF13">
    <property type="entry name" value="PROTEIN DIPZ"/>
    <property type="match status" value="1"/>
</dbReference>
<dbReference type="EMBL" id="JAKHSK010000041">
    <property type="protein sequence ID" value="MCL6220473.1"/>
    <property type="molecule type" value="Genomic_DNA"/>
</dbReference>
<dbReference type="PROSITE" id="PS51352">
    <property type="entry name" value="THIOREDOXIN_2"/>
    <property type="match status" value="1"/>
</dbReference>
<dbReference type="InterPro" id="IPR036249">
    <property type="entry name" value="Thioredoxin-like_sf"/>
</dbReference>
<dbReference type="InterPro" id="IPR013766">
    <property type="entry name" value="Thioredoxin_domain"/>
</dbReference>
<dbReference type="SUPFAM" id="SSF52833">
    <property type="entry name" value="Thioredoxin-like"/>
    <property type="match status" value="1"/>
</dbReference>
<reference evidence="2" key="1">
    <citation type="submission" date="2022-01" db="EMBL/GenBank/DDBJ databases">
        <title>Genome sequencing of Zunongwangia sp. M21534 genome.</title>
        <authorList>
            <person name="Chen Y."/>
            <person name="Dong C."/>
            <person name="Shao Z."/>
        </authorList>
    </citation>
    <scope>NUCLEOTIDE SEQUENCE</scope>
    <source>
        <strain evidence="2">MCCC M21534</strain>
    </source>
</reference>
<dbReference type="CDD" id="cd02966">
    <property type="entry name" value="TlpA_like_family"/>
    <property type="match status" value="1"/>
</dbReference>
<evidence type="ECO:0000313" key="3">
    <source>
        <dbReference type="Proteomes" id="UP001139521"/>
    </source>
</evidence>
<feature type="domain" description="Thioredoxin" evidence="1">
    <location>
        <begin position="322"/>
        <end position="460"/>
    </location>
</feature>
<protein>
    <submittedName>
        <fullName evidence="2">TlpA family protein disulfide reductase</fullName>
    </submittedName>
</protein>
<accession>A0A9X2CQV8</accession>
<keyword evidence="3" id="KW-1185">Reference proteome</keyword>